<comment type="caution">
    <text evidence="1">The sequence shown here is derived from an EMBL/GenBank/DDBJ whole genome shotgun (WGS) entry which is preliminary data.</text>
</comment>
<dbReference type="EMBL" id="JACAZI010000001">
    <property type="protein sequence ID" value="KAF7372385.1"/>
    <property type="molecule type" value="Genomic_DNA"/>
</dbReference>
<gene>
    <name evidence="1" type="ORF">MVEN_00098900</name>
</gene>
<keyword evidence="2" id="KW-1185">Reference proteome</keyword>
<organism evidence="1 2">
    <name type="scientific">Mycena venus</name>
    <dbReference type="NCBI Taxonomy" id="2733690"/>
    <lineage>
        <taxon>Eukaryota</taxon>
        <taxon>Fungi</taxon>
        <taxon>Dikarya</taxon>
        <taxon>Basidiomycota</taxon>
        <taxon>Agaricomycotina</taxon>
        <taxon>Agaricomycetes</taxon>
        <taxon>Agaricomycetidae</taxon>
        <taxon>Agaricales</taxon>
        <taxon>Marasmiineae</taxon>
        <taxon>Mycenaceae</taxon>
        <taxon>Mycena</taxon>
    </lineage>
</organism>
<dbReference type="OrthoDB" id="3033273at2759"/>
<dbReference type="AlphaFoldDB" id="A0A8H7DFF6"/>
<name>A0A8H7DFF6_9AGAR</name>
<protein>
    <submittedName>
        <fullName evidence="1">Uncharacterized protein</fullName>
    </submittedName>
</protein>
<dbReference type="Proteomes" id="UP000620124">
    <property type="component" value="Unassembled WGS sequence"/>
</dbReference>
<evidence type="ECO:0000313" key="1">
    <source>
        <dbReference type="EMBL" id="KAF7372385.1"/>
    </source>
</evidence>
<accession>A0A8H7DFF6</accession>
<evidence type="ECO:0000313" key="2">
    <source>
        <dbReference type="Proteomes" id="UP000620124"/>
    </source>
</evidence>
<reference evidence="1" key="1">
    <citation type="submission" date="2020-05" db="EMBL/GenBank/DDBJ databases">
        <title>Mycena genomes resolve the evolution of fungal bioluminescence.</title>
        <authorList>
            <person name="Tsai I.J."/>
        </authorList>
    </citation>
    <scope>NUCLEOTIDE SEQUENCE</scope>
    <source>
        <strain evidence="1">CCC161011</strain>
    </source>
</reference>
<sequence length="664" mass="73957">MDYTAFPDNAWCSGSYEWTQTQSDATHTGDFFDESIDCLQWNRSTANTPAPLIPDIPFTFDFVTGLTNEPPFSDGFSDASSDLGSLFVHESDSPNLSWSSENFWECGNGYMSSSSSSDSFTVFPPELETFLATADPSLARGNVPTAADSTPLDLWGSDDLPVSGSSSPEIDLMQYEMSNAEAQNFLGWEWQSSSTRWLDEGVSSEVCHFPQAIKVSERTRVSHVERVTGLPSQFPIPREATAFLINVTNIPNLDPDTTVDALLKDQDVHSWGGSTGSRSKVDAYIPGIFFGCADQKALIACRRAKHKCCGAYSCESLSSEFTNIERRELDPNSRNRLVEAQLRTREIQDSTRTGQVLSFITSISDWRCGAVDSTTNRVCRGGKAVPKKLAQRRRNKNYILVCSHRDMIQCPTGHRTLEIPDYIEEELFLKAANGEKIVKDEDQENECCKVYSARQGKKGKNVCPFNHIKEGRPFEAKVIHLACAAESLVFIPHEDKHPELARMCIVVPDHKRPHRHPVPPTSEGLGATVAKVEKAPSTKEILGGLTPSLYHLGLMSRDTKIKLINEVRSEPGNQTKHENQTIEAYIAEQKARPDEDRYIYVSEREGRTAIFGIKHDIIKHIHKVRALDCDTTFKPVVGKTNLYEIDGWMAGINKGISSFKLSLS</sequence>
<proteinExistence type="predicted"/>